<dbReference type="GO" id="GO:0022857">
    <property type="term" value="F:transmembrane transporter activity"/>
    <property type="evidence" value="ECO:0007669"/>
    <property type="project" value="InterPro"/>
</dbReference>
<protein>
    <submittedName>
        <fullName evidence="7">ABC transporter permease</fullName>
    </submittedName>
</protein>
<feature type="transmembrane region" description="Helical" evidence="6">
    <location>
        <begin position="160"/>
        <end position="177"/>
    </location>
</feature>
<dbReference type="Proteomes" id="UP000664658">
    <property type="component" value="Unassembled WGS sequence"/>
</dbReference>
<dbReference type="AlphaFoldDB" id="A0A8I1WBT9"/>
<reference evidence="7" key="1">
    <citation type="submission" date="2021-03" db="EMBL/GenBank/DDBJ databases">
        <title>Plesiomonas shigelloides zfcc0051, isolated from zebrafish feces.</title>
        <authorList>
            <person name="Vanderhoek Z."/>
            <person name="Gaulke C."/>
        </authorList>
    </citation>
    <scope>NUCLEOTIDE SEQUENCE</scope>
    <source>
        <strain evidence="7">Zfcc0051</strain>
    </source>
</reference>
<sequence length="324" mass="34250">MDVFTWTLSTLDSSLRLAVPLIFAAMGGIFSERSGVVDIGLEGKMLFAAFMAAAVSAVSGSVWLGLFSAIGASVLLSLVHGYACINQRGDQVISGLAVNFFASGMTITLGHAWFGRGGQTPTLESGQRFLVQTLPGSEWMKAHVPIIGPLYEELISGHTLLVYLAFVAVVVTGWVLFQTRFGLRLRAAGEEPNAVDTAGISVARLRYSGVMLAGVMCGFAGAYLSVAQNAGFGREMTAGQGYIALAAVIFGKWRPWPTLGACLLFGFLTALETRMQGVSVPGIGVLPTQVFSALPYVLTVILMAGFIGRSVAPKAVGKPYIKER</sequence>
<name>A0A8I1WBT9_PLESH</name>
<dbReference type="Pfam" id="PF02653">
    <property type="entry name" value="BPD_transp_2"/>
    <property type="match status" value="1"/>
</dbReference>
<dbReference type="PANTHER" id="PTHR43370">
    <property type="entry name" value="SUGAR ABC TRANSPORTER INTEGRAL MEMBRANE PROTEIN-RELATED"/>
    <property type="match status" value="1"/>
</dbReference>
<keyword evidence="3 6" id="KW-0812">Transmembrane</keyword>
<gene>
    <name evidence="7" type="ORF">J2R62_14885</name>
</gene>
<dbReference type="GeneID" id="69704198"/>
<accession>A0A8I1WBT9</accession>
<evidence type="ECO:0000256" key="5">
    <source>
        <dbReference type="ARBA" id="ARBA00023136"/>
    </source>
</evidence>
<proteinExistence type="predicted"/>
<evidence type="ECO:0000256" key="1">
    <source>
        <dbReference type="ARBA" id="ARBA00004429"/>
    </source>
</evidence>
<evidence type="ECO:0000313" key="8">
    <source>
        <dbReference type="Proteomes" id="UP000664658"/>
    </source>
</evidence>
<organism evidence="7 8">
    <name type="scientific">Plesiomonas shigelloides</name>
    <name type="common">Aeromonas shigelloides</name>
    <dbReference type="NCBI Taxonomy" id="703"/>
    <lineage>
        <taxon>Bacteria</taxon>
        <taxon>Pseudomonadati</taxon>
        <taxon>Pseudomonadota</taxon>
        <taxon>Gammaproteobacteria</taxon>
        <taxon>Enterobacterales</taxon>
        <taxon>Enterobacteriaceae</taxon>
        <taxon>Plesiomonas</taxon>
    </lineage>
</organism>
<evidence type="ECO:0000256" key="3">
    <source>
        <dbReference type="ARBA" id="ARBA00022692"/>
    </source>
</evidence>
<comment type="subcellular location">
    <subcellularLocation>
        <location evidence="1">Cell inner membrane</location>
        <topology evidence="1">Multi-pass membrane protein</topology>
    </subcellularLocation>
</comment>
<feature type="transmembrane region" description="Helical" evidence="6">
    <location>
        <begin position="14"/>
        <end position="31"/>
    </location>
</feature>
<evidence type="ECO:0000256" key="4">
    <source>
        <dbReference type="ARBA" id="ARBA00022989"/>
    </source>
</evidence>
<dbReference type="PANTHER" id="PTHR43370:SF1">
    <property type="entry name" value="GUANOSINE ABC TRANSPORTER PERMEASE PROTEIN NUPQ"/>
    <property type="match status" value="1"/>
</dbReference>
<evidence type="ECO:0000256" key="6">
    <source>
        <dbReference type="SAM" id="Phobius"/>
    </source>
</evidence>
<dbReference type="InterPro" id="IPR001851">
    <property type="entry name" value="ABC_transp_permease"/>
</dbReference>
<keyword evidence="4 6" id="KW-1133">Transmembrane helix</keyword>
<dbReference type="GO" id="GO:0005886">
    <property type="term" value="C:plasma membrane"/>
    <property type="evidence" value="ECO:0007669"/>
    <property type="project" value="UniProtKB-SubCell"/>
</dbReference>
<keyword evidence="2" id="KW-1003">Cell membrane</keyword>
<feature type="transmembrane region" description="Helical" evidence="6">
    <location>
        <begin position="43"/>
        <end position="60"/>
    </location>
</feature>
<dbReference type="EMBL" id="JAFNAA010000019">
    <property type="protein sequence ID" value="MBO1109474.1"/>
    <property type="molecule type" value="Genomic_DNA"/>
</dbReference>
<evidence type="ECO:0000313" key="7">
    <source>
        <dbReference type="EMBL" id="MBO1109474.1"/>
    </source>
</evidence>
<dbReference type="CDD" id="cd06580">
    <property type="entry name" value="TM_PBP1_transp_TpRbsC_like"/>
    <property type="match status" value="1"/>
</dbReference>
<dbReference type="RefSeq" id="WP_039045202.1">
    <property type="nucleotide sequence ID" value="NZ_CP076371.1"/>
</dbReference>
<feature type="transmembrane region" description="Helical" evidence="6">
    <location>
        <begin position="92"/>
        <end position="114"/>
    </location>
</feature>
<feature type="transmembrane region" description="Helical" evidence="6">
    <location>
        <begin position="293"/>
        <end position="312"/>
    </location>
</feature>
<keyword evidence="5 6" id="KW-0472">Membrane</keyword>
<feature type="transmembrane region" description="Helical" evidence="6">
    <location>
        <begin position="207"/>
        <end position="226"/>
    </location>
</feature>
<evidence type="ECO:0000256" key="2">
    <source>
        <dbReference type="ARBA" id="ARBA00022475"/>
    </source>
</evidence>
<comment type="caution">
    <text evidence="7">The sequence shown here is derived from an EMBL/GenBank/DDBJ whole genome shotgun (WGS) entry which is preliminary data.</text>
</comment>